<dbReference type="SUPFAM" id="SSF63817">
    <property type="entry name" value="Sortase"/>
    <property type="match status" value="1"/>
</dbReference>
<gene>
    <name evidence="3" type="ORF">COV29_04400</name>
</gene>
<proteinExistence type="predicted"/>
<feature type="transmembrane region" description="Helical" evidence="2">
    <location>
        <begin position="7"/>
        <end position="28"/>
    </location>
</feature>
<dbReference type="Pfam" id="PF04203">
    <property type="entry name" value="Sortase"/>
    <property type="match status" value="1"/>
</dbReference>
<evidence type="ECO:0000313" key="4">
    <source>
        <dbReference type="Proteomes" id="UP000228496"/>
    </source>
</evidence>
<dbReference type="GO" id="GO:0016787">
    <property type="term" value="F:hydrolase activity"/>
    <property type="evidence" value="ECO:0007669"/>
    <property type="project" value="UniProtKB-KW"/>
</dbReference>
<dbReference type="AlphaFoldDB" id="A0A2J0Q6F8"/>
<dbReference type="Gene3D" id="2.40.260.10">
    <property type="entry name" value="Sortase"/>
    <property type="match status" value="1"/>
</dbReference>
<keyword evidence="1" id="KW-0378">Hydrolase</keyword>
<dbReference type="NCBIfam" id="TIGR01076">
    <property type="entry name" value="sortase_fam"/>
    <property type="match status" value="1"/>
</dbReference>
<evidence type="ECO:0000256" key="1">
    <source>
        <dbReference type="ARBA" id="ARBA00022801"/>
    </source>
</evidence>
<reference evidence="3 4" key="1">
    <citation type="submission" date="2017-09" db="EMBL/GenBank/DDBJ databases">
        <title>Depth-based differentiation of microbial function through sediment-hosted aquifers and enrichment of novel symbionts in the deep terrestrial subsurface.</title>
        <authorList>
            <person name="Probst A.J."/>
            <person name="Ladd B."/>
            <person name="Jarett J.K."/>
            <person name="Geller-Mcgrath D.E."/>
            <person name="Sieber C.M."/>
            <person name="Emerson J.B."/>
            <person name="Anantharaman K."/>
            <person name="Thomas B.C."/>
            <person name="Malmstrom R."/>
            <person name="Stieglmeier M."/>
            <person name="Klingl A."/>
            <person name="Woyke T."/>
            <person name="Ryan C.M."/>
            <person name="Banfield J.F."/>
        </authorList>
    </citation>
    <scope>NUCLEOTIDE SEQUENCE [LARGE SCALE GENOMIC DNA]</scope>
    <source>
        <strain evidence="3">CG10_big_fil_rev_8_21_14_0_10_36_16</strain>
    </source>
</reference>
<protein>
    <recommendedName>
        <fullName evidence="5">Sortase</fullName>
    </recommendedName>
</protein>
<dbReference type="EMBL" id="PCXQ01000007">
    <property type="protein sequence ID" value="PJE50381.1"/>
    <property type="molecule type" value="Genomic_DNA"/>
</dbReference>
<dbReference type="InterPro" id="IPR023365">
    <property type="entry name" value="Sortase_dom-sf"/>
</dbReference>
<sequence length="222" mass="24512">MKKNTKTIIYSLLIFLVVLTALNFRFVFSYLNYQFNKPNDEAINTAAHTVKYGAYLLPVVEGPERAVSIAVKSSNTIKSDILLEIPRLRVSAPIIIEPSTNTDTIYKRLENGVVHYASTPMPGEAGTSIILGHSSAYPWYRGQYGSVFALLNQLNAGDVIQIQNGNEILNYKVAGSLVFSPFSEDNLKLAEFESTDGSSLVLLSCWPVGTNYKRIAIKADLI</sequence>
<keyword evidence="2" id="KW-0472">Membrane</keyword>
<keyword evidence="2" id="KW-0812">Transmembrane</keyword>
<keyword evidence="2" id="KW-1133">Transmembrane helix</keyword>
<name>A0A2J0Q6F8_9BACT</name>
<dbReference type="InterPro" id="IPR005754">
    <property type="entry name" value="Sortase"/>
</dbReference>
<evidence type="ECO:0008006" key="5">
    <source>
        <dbReference type="Google" id="ProtNLM"/>
    </source>
</evidence>
<dbReference type="Proteomes" id="UP000228496">
    <property type="component" value="Unassembled WGS sequence"/>
</dbReference>
<evidence type="ECO:0000313" key="3">
    <source>
        <dbReference type="EMBL" id="PJE50381.1"/>
    </source>
</evidence>
<comment type="caution">
    <text evidence="3">The sequence shown here is derived from an EMBL/GenBank/DDBJ whole genome shotgun (WGS) entry which is preliminary data.</text>
</comment>
<accession>A0A2J0Q6F8</accession>
<organism evidence="3 4">
    <name type="scientific">Candidatus Yanofskybacteria bacterium CG10_big_fil_rev_8_21_14_0_10_36_16</name>
    <dbReference type="NCBI Taxonomy" id="1975096"/>
    <lineage>
        <taxon>Bacteria</taxon>
        <taxon>Candidatus Yanofskyibacteriota</taxon>
    </lineage>
</organism>
<evidence type="ECO:0000256" key="2">
    <source>
        <dbReference type="SAM" id="Phobius"/>
    </source>
</evidence>